<comment type="caution">
    <text evidence="2">The sequence shown here is derived from an EMBL/GenBank/DDBJ whole genome shotgun (WGS) entry which is preliminary data.</text>
</comment>
<sequence length="100" mass="11197">MAKKILITVIVLSAFQDKFDHKTQYPVGTELQVDEERAKDLVNRKLARVKETGKVPEEPKRPQPANPETAPESPASSIAPAGSDKPEKKEEDECQRTEKQ</sequence>
<evidence type="ECO:0000313" key="3">
    <source>
        <dbReference type="Proteomes" id="UP000285159"/>
    </source>
</evidence>
<name>A0A412N4Q4_9BACE</name>
<dbReference type="RefSeq" id="WP_118467692.1">
    <property type="nucleotide sequence ID" value="NZ_QRWP01000005.1"/>
</dbReference>
<protein>
    <submittedName>
        <fullName evidence="2">Uncharacterized protein</fullName>
    </submittedName>
</protein>
<feature type="region of interest" description="Disordered" evidence="1">
    <location>
        <begin position="44"/>
        <end position="100"/>
    </location>
</feature>
<evidence type="ECO:0000313" key="2">
    <source>
        <dbReference type="EMBL" id="RGT33614.1"/>
    </source>
</evidence>
<evidence type="ECO:0000256" key="1">
    <source>
        <dbReference type="SAM" id="MobiDB-lite"/>
    </source>
</evidence>
<organism evidence="2 3">
    <name type="scientific">Bacteroides clarus</name>
    <dbReference type="NCBI Taxonomy" id="626929"/>
    <lineage>
        <taxon>Bacteria</taxon>
        <taxon>Pseudomonadati</taxon>
        <taxon>Bacteroidota</taxon>
        <taxon>Bacteroidia</taxon>
        <taxon>Bacteroidales</taxon>
        <taxon>Bacteroidaceae</taxon>
        <taxon>Bacteroides</taxon>
    </lineage>
</organism>
<dbReference type="Proteomes" id="UP000285159">
    <property type="component" value="Unassembled WGS sequence"/>
</dbReference>
<reference evidence="2 3" key="1">
    <citation type="submission" date="2018-08" db="EMBL/GenBank/DDBJ databases">
        <title>A genome reference for cultivated species of the human gut microbiota.</title>
        <authorList>
            <person name="Zou Y."/>
            <person name="Xue W."/>
            <person name="Luo G."/>
        </authorList>
    </citation>
    <scope>NUCLEOTIDE SEQUENCE [LARGE SCALE GENOMIC DNA]</scope>
    <source>
        <strain evidence="2 3">AF19-1AC</strain>
    </source>
</reference>
<dbReference type="AlphaFoldDB" id="A0A412N4Q4"/>
<accession>A0A412N4Q4</accession>
<feature type="compositionally biased region" description="Basic and acidic residues" evidence="1">
    <location>
        <begin position="84"/>
        <end position="100"/>
    </location>
</feature>
<dbReference type="EMBL" id="QRWP01000005">
    <property type="protein sequence ID" value="RGT33614.1"/>
    <property type="molecule type" value="Genomic_DNA"/>
</dbReference>
<proteinExistence type="predicted"/>
<feature type="compositionally biased region" description="Basic and acidic residues" evidence="1">
    <location>
        <begin position="44"/>
        <end position="61"/>
    </location>
</feature>
<gene>
    <name evidence="2" type="ORF">DWX38_07400</name>
</gene>
<feature type="compositionally biased region" description="Low complexity" evidence="1">
    <location>
        <begin position="66"/>
        <end position="83"/>
    </location>
</feature>